<dbReference type="SUPFAM" id="SSF52402">
    <property type="entry name" value="Adenine nucleotide alpha hydrolases-like"/>
    <property type="match status" value="1"/>
</dbReference>
<dbReference type="InterPro" id="IPR014729">
    <property type="entry name" value="Rossmann-like_a/b/a_fold"/>
</dbReference>
<evidence type="ECO:0000259" key="1">
    <source>
        <dbReference type="Pfam" id="PF01507"/>
    </source>
</evidence>
<dbReference type="Pfam" id="PF01507">
    <property type="entry name" value="PAPS_reduct"/>
    <property type="match status" value="1"/>
</dbReference>
<dbReference type="RefSeq" id="WP_368803456.1">
    <property type="nucleotide sequence ID" value="NZ_JAZHFV010000004.1"/>
</dbReference>
<evidence type="ECO:0000313" key="2">
    <source>
        <dbReference type="EMBL" id="MEX4008457.1"/>
    </source>
</evidence>
<sequence>MPMAVSPELTAKKQKAEAAIADIFARQQPVYLSMSGGKDSLVILKLCEPHQGRFKLVWSNTGYTFPHVEALVRRHGERFGLVELKSDLMLAWEASGLPSEVITVPDFFSGEKGMRLQPWPMCCTASKAFPVKVFCQNHAGPLTLLHGQRKADDWRFSGKNDQTPPHVTVVSPIEDWTDEDVFAFADAEGVELPSHYSEVPDSLDCWICPAHWSGEHAQAYGRYVSREYPEFARAVVPTARKIHAHINDTAMRMQQALAATGGIDA</sequence>
<dbReference type="Gene3D" id="3.40.50.620">
    <property type="entry name" value="HUPs"/>
    <property type="match status" value="1"/>
</dbReference>
<dbReference type="PANTHER" id="PTHR43196:SF2">
    <property type="entry name" value="PHOSPHOADENOSINE PHOSPHOSULFATE REDUCTASE"/>
    <property type="match status" value="1"/>
</dbReference>
<dbReference type="InterPro" id="IPR050128">
    <property type="entry name" value="Sulfate_adenylyltrnsfr_sub2"/>
</dbReference>
<keyword evidence="3" id="KW-1185">Reference proteome</keyword>
<gene>
    <name evidence="2" type="ORF">V1479_14175</name>
</gene>
<protein>
    <submittedName>
        <fullName evidence="2">Phosphoadenosine phosphosulfate reductase family protein</fullName>
    </submittedName>
</protein>
<evidence type="ECO:0000313" key="3">
    <source>
        <dbReference type="Proteomes" id="UP001559025"/>
    </source>
</evidence>
<feature type="domain" description="Phosphoadenosine phosphosulphate reductase" evidence="1">
    <location>
        <begin position="31"/>
        <end position="210"/>
    </location>
</feature>
<dbReference type="InterPro" id="IPR002500">
    <property type="entry name" value="PAPS_reduct_dom"/>
</dbReference>
<comment type="caution">
    <text evidence="2">The sequence shown here is derived from an EMBL/GenBank/DDBJ whole genome shotgun (WGS) entry which is preliminary data.</text>
</comment>
<accession>A0ABV3WUV1</accession>
<reference evidence="2 3" key="1">
    <citation type="submission" date="2024-01" db="EMBL/GenBank/DDBJ databases">
        <title>New evidence supports the origin of RcGTA from prophage.</title>
        <authorList>
            <person name="Xu Y."/>
            <person name="Liu B."/>
            <person name="Chen F."/>
        </authorList>
    </citation>
    <scope>NUCLEOTIDE SEQUENCE [LARGE SCALE GENOMIC DNA]</scope>
    <source>
        <strain evidence="2 3">CBW1107-2</strain>
    </source>
</reference>
<proteinExistence type="predicted"/>
<dbReference type="PANTHER" id="PTHR43196">
    <property type="entry name" value="SULFATE ADENYLYLTRANSFERASE SUBUNIT 2"/>
    <property type="match status" value="1"/>
</dbReference>
<dbReference type="Proteomes" id="UP001559025">
    <property type="component" value="Unassembled WGS sequence"/>
</dbReference>
<name>A0ABV3WUV1_9HYPH</name>
<organism evidence="2 3">
    <name type="scientific">Neoaquamicrobium sediminum</name>
    <dbReference type="NCBI Taxonomy" id="1849104"/>
    <lineage>
        <taxon>Bacteria</taxon>
        <taxon>Pseudomonadati</taxon>
        <taxon>Pseudomonadota</taxon>
        <taxon>Alphaproteobacteria</taxon>
        <taxon>Hyphomicrobiales</taxon>
        <taxon>Phyllobacteriaceae</taxon>
        <taxon>Neoaquamicrobium</taxon>
    </lineage>
</organism>
<dbReference type="EMBL" id="JAZHFV010000004">
    <property type="protein sequence ID" value="MEX4008457.1"/>
    <property type="molecule type" value="Genomic_DNA"/>
</dbReference>